<comment type="similarity">
    <text evidence="1 4">Belongs to the thiolase-like superfamily. Beta-ketoacyl-ACP synthases family.</text>
</comment>
<evidence type="ECO:0000256" key="3">
    <source>
        <dbReference type="ARBA" id="ARBA00023315"/>
    </source>
</evidence>
<dbReference type="InterPro" id="IPR020841">
    <property type="entry name" value="PKS_Beta-ketoAc_synthase_dom"/>
</dbReference>
<proteinExistence type="inferred from homology"/>
<dbReference type="SMART" id="SM00825">
    <property type="entry name" value="PKS_KS"/>
    <property type="match status" value="1"/>
</dbReference>
<dbReference type="CDD" id="cd00832">
    <property type="entry name" value="CLF"/>
    <property type="match status" value="1"/>
</dbReference>
<dbReference type="GO" id="GO:0006633">
    <property type="term" value="P:fatty acid biosynthetic process"/>
    <property type="evidence" value="ECO:0007669"/>
    <property type="project" value="TreeGrafter"/>
</dbReference>
<keyword evidence="8" id="KW-1185">Reference proteome</keyword>
<dbReference type="PROSITE" id="PS52004">
    <property type="entry name" value="KS3_2"/>
    <property type="match status" value="1"/>
</dbReference>
<evidence type="ECO:0000313" key="7">
    <source>
        <dbReference type="EMBL" id="GIG03567.1"/>
    </source>
</evidence>
<feature type="region of interest" description="Disordered" evidence="5">
    <location>
        <begin position="1"/>
        <end position="23"/>
    </location>
</feature>
<dbReference type="Gene3D" id="3.40.47.10">
    <property type="match status" value="2"/>
</dbReference>
<dbReference type="PANTHER" id="PTHR11712">
    <property type="entry name" value="POLYKETIDE SYNTHASE-RELATED"/>
    <property type="match status" value="1"/>
</dbReference>
<dbReference type="EMBL" id="BONI01000001">
    <property type="protein sequence ID" value="GIG03567.1"/>
    <property type="molecule type" value="Genomic_DNA"/>
</dbReference>
<dbReference type="GO" id="GO:0004315">
    <property type="term" value="F:3-oxoacyl-[acyl-carrier-protein] synthase activity"/>
    <property type="evidence" value="ECO:0007669"/>
    <property type="project" value="TreeGrafter"/>
</dbReference>
<gene>
    <name evidence="7" type="ORF">Cco03nite_02670</name>
</gene>
<evidence type="ECO:0000259" key="6">
    <source>
        <dbReference type="PROSITE" id="PS52004"/>
    </source>
</evidence>
<dbReference type="InterPro" id="IPR014030">
    <property type="entry name" value="Ketoacyl_synth_N"/>
</dbReference>
<evidence type="ECO:0000256" key="4">
    <source>
        <dbReference type="RuleBase" id="RU003694"/>
    </source>
</evidence>
<reference evidence="7 8" key="1">
    <citation type="submission" date="2021-01" db="EMBL/GenBank/DDBJ databases">
        <title>Whole genome shotgun sequence of Catellatospora coxensis NBRC 107359.</title>
        <authorList>
            <person name="Komaki H."/>
            <person name="Tamura T."/>
        </authorList>
    </citation>
    <scope>NUCLEOTIDE SEQUENCE [LARGE SCALE GENOMIC DNA]</scope>
    <source>
        <strain evidence="7 8">NBRC 107359</strain>
    </source>
</reference>
<name>A0A8J3KI73_9ACTN</name>
<evidence type="ECO:0000256" key="5">
    <source>
        <dbReference type="SAM" id="MobiDB-lite"/>
    </source>
</evidence>
<evidence type="ECO:0000313" key="8">
    <source>
        <dbReference type="Proteomes" id="UP000630887"/>
    </source>
</evidence>
<dbReference type="InterPro" id="IPR016039">
    <property type="entry name" value="Thiolase-like"/>
</dbReference>
<sequence length="428" mass="43909">MSERGERFIGTGQAADEQSGQKASEAPVVTGIGVIAATGLDTETYWKATLAGRGGIGRIARFDPAQYPSRLAGEIRDYDPADHLPDRLLAQTDHVTRFSLTAAATALADAAVDPASLGEYDMSVVTASSAGGFEFGQKELEKLWSKGGDHVSAYQSFAWFYAVNTGQISIRHGMRGPSGVVVTDQAGGLDAIGQARRHLRAGTALAITGGVDGSLCPWGWIGQLATGQISESDDPARAYLPFDADANGFVPGEGGAILVVEQREAAERRAAPRVYGEISGYAATFDPAPGSARPPGLRRAIELALADAGCAPSDVDVVFADAAGVPALDLVEAQALTGAFGAGRVPVTAPKTMTGRLAAGAGGLDVATALLALRDQVIPPTVNVGTLAAGCRDLDLVLDAARPAPLRRALVLARGIGGFNAAVVVTAP</sequence>
<organism evidence="7 8">
    <name type="scientific">Catellatospora coxensis</name>
    <dbReference type="NCBI Taxonomy" id="310354"/>
    <lineage>
        <taxon>Bacteria</taxon>
        <taxon>Bacillati</taxon>
        <taxon>Actinomycetota</taxon>
        <taxon>Actinomycetes</taxon>
        <taxon>Micromonosporales</taxon>
        <taxon>Micromonosporaceae</taxon>
        <taxon>Catellatospora</taxon>
    </lineage>
</organism>
<dbReference type="Pfam" id="PF02801">
    <property type="entry name" value="Ketoacyl-synt_C"/>
    <property type="match status" value="1"/>
</dbReference>
<evidence type="ECO:0000256" key="2">
    <source>
        <dbReference type="ARBA" id="ARBA00022679"/>
    </source>
</evidence>
<dbReference type="Proteomes" id="UP000630887">
    <property type="component" value="Unassembled WGS sequence"/>
</dbReference>
<feature type="domain" description="Ketosynthase family 3 (KS3)" evidence="6">
    <location>
        <begin position="24"/>
        <end position="427"/>
    </location>
</feature>
<accession>A0A8J3KI73</accession>
<keyword evidence="3" id="KW-0012">Acyltransferase</keyword>
<dbReference type="SUPFAM" id="SSF53901">
    <property type="entry name" value="Thiolase-like"/>
    <property type="match status" value="2"/>
</dbReference>
<keyword evidence="2 4" id="KW-0808">Transferase</keyword>
<dbReference type="RefSeq" id="WP_203688016.1">
    <property type="nucleotide sequence ID" value="NZ_BONI01000001.1"/>
</dbReference>
<comment type="caution">
    <text evidence="7">The sequence shown here is derived from an EMBL/GenBank/DDBJ whole genome shotgun (WGS) entry which is preliminary data.</text>
</comment>
<protein>
    <submittedName>
        <fullName evidence="7">Actinorhodin polyketide putative beta-ketoacyl synthase 2</fullName>
    </submittedName>
</protein>
<dbReference type="Pfam" id="PF00109">
    <property type="entry name" value="ketoacyl-synt"/>
    <property type="match status" value="1"/>
</dbReference>
<dbReference type="InterPro" id="IPR014031">
    <property type="entry name" value="Ketoacyl_synth_C"/>
</dbReference>
<dbReference type="PANTHER" id="PTHR11712:SF322">
    <property type="entry name" value="POLYKETIDE BETA-KETOACYL SYNTHASE 2-RELATED"/>
    <property type="match status" value="1"/>
</dbReference>
<dbReference type="AlphaFoldDB" id="A0A8J3KI73"/>
<dbReference type="InterPro" id="IPR000794">
    <property type="entry name" value="Beta-ketoacyl_synthase"/>
</dbReference>
<evidence type="ECO:0000256" key="1">
    <source>
        <dbReference type="ARBA" id="ARBA00008467"/>
    </source>
</evidence>